<evidence type="ECO:0000256" key="4">
    <source>
        <dbReference type="SAM" id="MobiDB-lite"/>
    </source>
</evidence>
<evidence type="ECO:0000256" key="1">
    <source>
        <dbReference type="ARBA" id="ARBA00006270"/>
    </source>
</evidence>
<dbReference type="NCBIfam" id="TIGR00231">
    <property type="entry name" value="small_GTP"/>
    <property type="match status" value="1"/>
</dbReference>
<dbReference type="SMART" id="SM00176">
    <property type="entry name" value="RAN"/>
    <property type="match status" value="1"/>
</dbReference>
<dbReference type="InterPro" id="IPR005225">
    <property type="entry name" value="Small_GTP-bd"/>
</dbReference>
<dbReference type="SMART" id="SM00175">
    <property type="entry name" value="RAB"/>
    <property type="match status" value="1"/>
</dbReference>
<dbReference type="Gene3D" id="3.40.50.300">
    <property type="entry name" value="P-loop containing nucleotide triphosphate hydrolases"/>
    <property type="match status" value="1"/>
</dbReference>
<dbReference type="PANTHER" id="PTHR47981:SF20">
    <property type="entry name" value="RAS-RELATED PROTEIN RAB-7A"/>
    <property type="match status" value="1"/>
</dbReference>
<reference evidence="5 6" key="1">
    <citation type="submission" date="2024-04" db="EMBL/GenBank/DDBJ databases">
        <title>Tritrichomonas musculus Genome.</title>
        <authorList>
            <person name="Alves-Ferreira E."/>
            <person name="Grigg M."/>
            <person name="Lorenzi H."/>
            <person name="Galac M."/>
        </authorList>
    </citation>
    <scope>NUCLEOTIDE SEQUENCE [LARGE SCALE GENOMIC DNA]</scope>
    <source>
        <strain evidence="5 6">EAF2021</strain>
    </source>
</reference>
<protein>
    <submittedName>
        <fullName evidence="5">Uncharacterized protein</fullName>
    </submittedName>
</protein>
<comment type="similarity">
    <text evidence="1">Belongs to the small GTPase superfamily. Rab family.</text>
</comment>
<dbReference type="PROSITE" id="PS51417">
    <property type="entry name" value="ARF"/>
    <property type="match status" value="1"/>
</dbReference>
<sequence length="367" mass="42441">MNSRNRRMLKITLLGDAGVGKSSILKQYAEHEFSMQYKATIGTDFTSKQLDIDGEIITLQMWDTAGQERFQSFGPTFYKGTDILIIVYDVTRPSTFENINKWRAEFNSQMGLSDSNDFPILILGNKSDSPNKSVQTSVATEFAKNNENIVFYEVSAYNSNNISAAFEDIVRKALKKIKEKEEKGELQPPTTVIYMGSHQETEEDKSFNKIINYIRFLEERLSKYEKVEPIDIDSLSKVVAMYNIKVGPKNNKKKAKPKEAKKDKAENEDIVSKLENLKRRTSETKSDDSYERESDSDDSDSLFDDDEIECRIDIFDKKSTKEQYDMAFVFLISYARHLEDRLGRHENLNQVNFKTYKKYAKKFKTSQ</sequence>
<gene>
    <name evidence="5" type="ORF">M9Y10_003321</name>
</gene>
<feature type="compositionally biased region" description="Basic and acidic residues" evidence="4">
    <location>
        <begin position="257"/>
        <end position="293"/>
    </location>
</feature>
<evidence type="ECO:0000313" key="5">
    <source>
        <dbReference type="EMBL" id="KAK8880638.1"/>
    </source>
</evidence>
<keyword evidence="3" id="KW-0342">GTP-binding</keyword>
<dbReference type="Proteomes" id="UP001470230">
    <property type="component" value="Unassembled WGS sequence"/>
</dbReference>
<proteinExistence type="inferred from homology"/>
<keyword evidence="2" id="KW-0547">Nucleotide-binding</keyword>
<evidence type="ECO:0000256" key="3">
    <source>
        <dbReference type="ARBA" id="ARBA00023134"/>
    </source>
</evidence>
<evidence type="ECO:0000313" key="6">
    <source>
        <dbReference type="Proteomes" id="UP001470230"/>
    </source>
</evidence>
<feature type="region of interest" description="Disordered" evidence="4">
    <location>
        <begin position="250"/>
        <end position="303"/>
    </location>
</feature>
<comment type="caution">
    <text evidence="5">The sequence shown here is derived from an EMBL/GenBank/DDBJ whole genome shotgun (WGS) entry which is preliminary data.</text>
</comment>
<dbReference type="PANTHER" id="PTHR47981">
    <property type="entry name" value="RAB FAMILY"/>
    <property type="match status" value="1"/>
</dbReference>
<dbReference type="PROSITE" id="PS51420">
    <property type="entry name" value="RHO"/>
    <property type="match status" value="1"/>
</dbReference>
<accession>A0ABR2JQA6</accession>
<dbReference type="Pfam" id="PF00071">
    <property type="entry name" value="Ras"/>
    <property type="match status" value="1"/>
</dbReference>
<dbReference type="EMBL" id="JAPFFF010000010">
    <property type="protein sequence ID" value="KAK8880638.1"/>
    <property type="molecule type" value="Genomic_DNA"/>
</dbReference>
<name>A0ABR2JQA6_9EUKA</name>
<dbReference type="SUPFAM" id="SSF52540">
    <property type="entry name" value="P-loop containing nucleoside triphosphate hydrolases"/>
    <property type="match status" value="1"/>
</dbReference>
<dbReference type="SMART" id="SM00174">
    <property type="entry name" value="RHO"/>
    <property type="match status" value="1"/>
</dbReference>
<dbReference type="PROSITE" id="PS51421">
    <property type="entry name" value="RAS"/>
    <property type="match status" value="1"/>
</dbReference>
<evidence type="ECO:0000256" key="2">
    <source>
        <dbReference type="ARBA" id="ARBA00022741"/>
    </source>
</evidence>
<dbReference type="PROSITE" id="PS51419">
    <property type="entry name" value="RAB"/>
    <property type="match status" value="1"/>
</dbReference>
<dbReference type="InterPro" id="IPR027417">
    <property type="entry name" value="P-loop_NTPase"/>
</dbReference>
<organism evidence="5 6">
    <name type="scientific">Tritrichomonas musculus</name>
    <dbReference type="NCBI Taxonomy" id="1915356"/>
    <lineage>
        <taxon>Eukaryota</taxon>
        <taxon>Metamonada</taxon>
        <taxon>Parabasalia</taxon>
        <taxon>Tritrichomonadida</taxon>
        <taxon>Tritrichomonadidae</taxon>
        <taxon>Tritrichomonas</taxon>
    </lineage>
</organism>
<feature type="compositionally biased region" description="Acidic residues" evidence="4">
    <location>
        <begin position="294"/>
        <end position="303"/>
    </location>
</feature>
<dbReference type="SMART" id="SM00173">
    <property type="entry name" value="RAS"/>
    <property type="match status" value="1"/>
</dbReference>
<dbReference type="InterPro" id="IPR001806">
    <property type="entry name" value="Small_GTPase"/>
</dbReference>
<dbReference type="PRINTS" id="PR00449">
    <property type="entry name" value="RASTRNSFRMNG"/>
</dbReference>
<keyword evidence="6" id="KW-1185">Reference proteome</keyword>